<comment type="caution">
    <text evidence="2">The sequence shown here is derived from an EMBL/GenBank/DDBJ whole genome shotgun (WGS) entry which is preliminary data.</text>
</comment>
<feature type="domain" description="RNase H type-1" evidence="1">
    <location>
        <begin position="1"/>
        <end position="140"/>
    </location>
</feature>
<name>A0A7C3IXK7_9CREN</name>
<dbReference type="InterPro" id="IPR002156">
    <property type="entry name" value="RNaseH_domain"/>
</dbReference>
<dbReference type="InterPro" id="IPR053576">
    <property type="entry name" value="RNase_HI-like"/>
</dbReference>
<evidence type="ECO:0000259" key="1">
    <source>
        <dbReference type="PROSITE" id="PS50879"/>
    </source>
</evidence>
<dbReference type="PANTHER" id="PTHR46387">
    <property type="entry name" value="POLYNUCLEOTIDYL TRANSFERASE, RIBONUCLEASE H-LIKE SUPERFAMILY PROTEIN"/>
    <property type="match status" value="1"/>
</dbReference>
<dbReference type="PANTHER" id="PTHR46387:SF2">
    <property type="entry name" value="RIBONUCLEASE HI"/>
    <property type="match status" value="1"/>
</dbReference>
<dbReference type="Pfam" id="PF13456">
    <property type="entry name" value="RVT_3"/>
    <property type="match status" value="1"/>
</dbReference>
<dbReference type="EMBL" id="DSTX01000007">
    <property type="protein sequence ID" value="HFK20594.1"/>
    <property type="molecule type" value="Genomic_DNA"/>
</dbReference>
<sequence>MNTLYFDGLCEPRNPGGVATYGFVLLKGSSKLCEGKGFVGAGMFGDDVTNNVAEYFALIKGMECAISHKINELVVKGDSQLVIMQMRGAYAVRASRLLDLNRRARELALKFKKVSFEWVPRDENAEADSLSRAAFKEFLKSHEGEYRMHYRRIGEGV</sequence>
<dbReference type="NCBIfam" id="NF041175">
    <property type="entry name" value="RNAseHI_Thmprot"/>
    <property type="match status" value="1"/>
</dbReference>
<dbReference type="CDD" id="cd09279">
    <property type="entry name" value="RNase_HI_like"/>
    <property type="match status" value="1"/>
</dbReference>
<evidence type="ECO:0000313" key="2">
    <source>
        <dbReference type="EMBL" id="HFK20594.1"/>
    </source>
</evidence>
<dbReference type="PROSITE" id="PS50879">
    <property type="entry name" value="RNASE_H_1"/>
    <property type="match status" value="1"/>
</dbReference>
<proteinExistence type="predicted"/>
<reference evidence="2" key="1">
    <citation type="journal article" date="2020" name="mSystems">
        <title>Genome- and Community-Level Interaction Insights into Carbon Utilization and Element Cycling Functions of Hydrothermarchaeota in Hydrothermal Sediment.</title>
        <authorList>
            <person name="Zhou Z."/>
            <person name="Liu Y."/>
            <person name="Xu W."/>
            <person name="Pan J."/>
            <person name="Luo Z.H."/>
            <person name="Li M."/>
        </authorList>
    </citation>
    <scope>NUCLEOTIDE SEQUENCE [LARGE SCALE GENOMIC DNA]</scope>
    <source>
        <strain evidence="2">SpSt-468</strain>
    </source>
</reference>
<dbReference type="SUPFAM" id="SSF53098">
    <property type="entry name" value="Ribonuclease H-like"/>
    <property type="match status" value="1"/>
</dbReference>
<protein>
    <submittedName>
        <fullName evidence="2">Ribonuclease HI family protein</fullName>
    </submittedName>
</protein>
<gene>
    <name evidence="2" type="ORF">ENS19_04845</name>
</gene>
<dbReference type="Gene3D" id="3.30.420.10">
    <property type="entry name" value="Ribonuclease H-like superfamily/Ribonuclease H"/>
    <property type="match status" value="1"/>
</dbReference>
<dbReference type="GO" id="GO:0003676">
    <property type="term" value="F:nucleic acid binding"/>
    <property type="evidence" value="ECO:0007669"/>
    <property type="project" value="InterPro"/>
</dbReference>
<dbReference type="GO" id="GO:0004523">
    <property type="term" value="F:RNA-DNA hybrid ribonuclease activity"/>
    <property type="evidence" value="ECO:0007669"/>
    <property type="project" value="InterPro"/>
</dbReference>
<accession>A0A7C3IXK7</accession>
<dbReference type="InterPro" id="IPR012337">
    <property type="entry name" value="RNaseH-like_sf"/>
</dbReference>
<organism evidence="2">
    <name type="scientific">Candidatus Methanomethylicus mesodigestus</name>
    <dbReference type="NCBI Taxonomy" id="1867258"/>
    <lineage>
        <taxon>Archaea</taxon>
        <taxon>Thermoproteota</taxon>
        <taxon>Methanosuratincolia</taxon>
        <taxon>Candidatus Methanomethylicales</taxon>
        <taxon>Candidatus Methanomethylicaceae</taxon>
        <taxon>Candidatus Methanomethylicus</taxon>
    </lineage>
</organism>
<dbReference type="InterPro" id="IPR036397">
    <property type="entry name" value="RNaseH_sf"/>
</dbReference>
<dbReference type="AlphaFoldDB" id="A0A7C3IXK7"/>